<evidence type="ECO:0000256" key="1">
    <source>
        <dbReference type="SAM" id="Phobius"/>
    </source>
</evidence>
<dbReference type="InterPro" id="IPR001763">
    <property type="entry name" value="Rhodanese-like_dom"/>
</dbReference>
<dbReference type="Pfam" id="PF20155">
    <property type="entry name" value="TMP_3"/>
    <property type="match status" value="1"/>
</dbReference>
<accession>A0AAJ5EHB7</accession>
<feature type="transmembrane region" description="Helical" evidence="1">
    <location>
        <begin position="375"/>
        <end position="393"/>
    </location>
</feature>
<feature type="transmembrane region" description="Helical" evidence="1">
    <location>
        <begin position="351"/>
        <end position="369"/>
    </location>
</feature>
<feature type="domain" description="Rhodanese" evidence="2">
    <location>
        <begin position="448"/>
        <end position="474"/>
    </location>
</feature>
<dbReference type="Proteomes" id="UP000296883">
    <property type="component" value="Chromosome"/>
</dbReference>
<reference evidence="4 6" key="1">
    <citation type="submission" date="2019-03" db="EMBL/GenBank/DDBJ databases">
        <title>Vagococcus sp. was isolated fron gut of Carduelis flavirostris.</title>
        <authorList>
            <person name="Ge Y."/>
        </authorList>
    </citation>
    <scope>NUCLEOTIDE SEQUENCE [LARGE SCALE GENOMIC DNA]</scope>
    <source>
        <strain evidence="4 6">CF-210</strain>
    </source>
</reference>
<name>A0AAJ5EHB7_9ENTE</name>
<dbReference type="InterPro" id="IPR013491">
    <property type="entry name" value="Tape_meas_N"/>
</dbReference>
<evidence type="ECO:0000259" key="2">
    <source>
        <dbReference type="PROSITE" id="PS50206"/>
    </source>
</evidence>
<evidence type="ECO:0000313" key="5">
    <source>
        <dbReference type="Proteomes" id="UP000296883"/>
    </source>
</evidence>
<dbReference type="AlphaFoldDB" id="A0AAJ5EHB7"/>
<sequence>MAESFTVEAILSATDKSFSKTFNTAEQSMSGLQGNTKKFGTSVMDVVKGAGVFKVLDKSINLVTSSVGGAIQRFDTLNKYPTVMKSLGYSADDVKKSMKSLDKGIEGLPTTMDEIISGAQKLSISSGSLDKGTDYVIAFNNAMLAGGASTQSASGALTQFAQSLGKGVIQGEEFNSIADASPLLISKVADAMGYGAQGTAQLKEALSQGKVTAQEFADTMVMLNDGTGGFDELARKNSKGIETSFKNIRTSVTKGIGGILNAINESLGGTDEINVIAQYIDKMKPLVDSFFSKVADKVPLAVNVIKDFTDKIIKLSPLIVMVSSGLLAMKGYFVALSVIGTVTKLVKGLNTAFTILSTVGLKTTITMITGFMGPVGWIITLIGALTAGVIYLWKTNENFRNAIKNIWAGIKNMFSSTIDSIVGLFDKMADIDLMEAGRAIIDGFLRGLKAGYEKVQNFIGGIADWIAEHKGPISYDKKLLIDNGMSIMYGLDKGISNGFDDVMNNVNGMAQNIQGSFSNPQNLTGTSKTSGVINLNLGGRNYQAFVDDINNVSGATADLYLQST</sequence>
<dbReference type="Proteomes" id="UP000297725">
    <property type="component" value="Unassembled WGS sequence"/>
</dbReference>
<dbReference type="PROSITE" id="PS50206">
    <property type="entry name" value="RHODANESE_3"/>
    <property type="match status" value="1"/>
</dbReference>
<keyword evidence="1" id="KW-1133">Transmembrane helix</keyword>
<gene>
    <name evidence="4" type="ORF">E4031_00360</name>
    <name evidence="3" type="ORF">E4Z98_05990</name>
</gene>
<reference evidence="3 5" key="2">
    <citation type="journal article" date="2020" name="Int. J. Syst. Evol. Microbiol.">
        <title>Vagococcus xieshaowenii sp. nov., isolated from snow finch (Montifringilla taczanowskii) cloacal content.</title>
        <authorList>
            <person name="Ge Y."/>
            <person name="Yang J."/>
            <person name="Lai X.H."/>
            <person name="Zhang G."/>
            <person name="Jin D."/>
            <person name="Lu S."/>
            <person name="Wang B."/>
            <person name="Huang Y."/>
            <person name="Huang Y."/>
            <person name="Ren Z."/>
            <person name="Zhang X."/>
            <person name="Xu J."/>
        </authorList>
    </citation>
    <scope>NUCLEOTIDE SEQUENCE [LARGE SCALE GENOMIC DNA]</scope>
    <source>
        <strain evidence="3">Personal::cf-49</strain>
        <strain evidence="5">personal::cf-49</strain>
    </source>
</reference>
<organism evidence="4 6">
    <name type="scientific">Vagococcus xieshaowenii</name>
    <dbReference type="NCBI Taxonomy" id="2562451"/>
    <lineage>
        <taxon>Bacteria</taxon>
        <taxon>Bacillati</taxon>
        <taxon>Bacillota</taxon>
        <taxon>Bacilli</taxon>
        <taxon>Lactobacillales</taxon>
        <taxon>Enterococcaceae</taxon>
        <taxon>Vagococcus</taxon>
    </lineage>
</organism>
<evidence type="ECO:0000313" key="4">
    <source>
        <dbReference type="EMBL" id="TFZ43308.1"/>
    </source>
</evidence>
<feature type="transmembrane region" description="Helical" evidence="1">
    <location>
        <begin position="318"/>
        <end position="339"/>
    </location>
</feature>
<keyword evidence="5" id="KW-1185">Reference proteome</keyword>
<evidence type="ECO:0000313" key="6">
    <source>
        <dbReference type="Proteomes" id="UP000297725"/>
    </source>
</evidence>
<dbReference type="EMBL" id="SRHU01000002">
    <property type="protein sequence ID" value="TFZ43308.1"/>
    <property type="molecule type" value="Genomic_DNA"/>
</dbReference>
<dbReference type="NCBIfam" id="TIGR02675">
    <property type="entry name" value="tape_meas_nterm"/>
    <property type="match status" value="1"/>
</dbReference>
<dbReference type="EMBL" id="CP038865">
    <property type="protein sequence ID" value="QCA28890.1"/>
    <property type="molecule type" value="Genomic_DNA"/>
</dbReference>
<dbReference type="RefSeq" id="WP_135253342.1">
    <property type="nucleotide sequence ID" value="NZ_CP038865.1"/>
</dbReference>
<keyword evidence="1" id="KW-0472">Membrane</keyword>
<proteinExistence type="predicted"/>
<evidence type="ECO:0000313" key="3">
    <source>
        <dbReference type="EMBL" id="QCA28890.1"/>
    </source>
</evidence>
<protein>
    <recommendedName>
        <fullName evidence="2">Rhodanese domain-containing protein</fullName>
    </recommendedName>
</protein>
<keyword evidence="1" id="KW-0812">Transmembrane</keyword>